<protein>
    <recommendedName>
        <fullName evidence="3">Protein kinase domain-containing protein</fullName>
    </recommendedName>
</protein>
<dbReference type="Gene3D" id="1.10.510.10">
    <property type="entry name" value="Transferase(Phosphotransferase) domain 1"/>
    <property type="match status" value="1"/>
</dbReference>
<dbReference type="InterPro" id="IPR011009">
    <property type="entry name" value="Kinase-like_dom_sf"/>
</dbReference>
<keyword evidence="2" id="KW-1185">Reference proteome</keyword>
<proteinExistence type="predicted"/>
<feature type="non-terminal residue" evidence="1">
    <location>
        <position position="1"/>
    </location>
</feature>
<evidence type="ECO:0000313" key="2">
    <source>
        <dbReference type="Proteomes" id="UP001239994"/>
    </source>
</evidence>
<comment type="caution">
    <text evidence="1">The sequence shown here is derived from an EMBL/GenBank/DDBJ whole genome shotgun (WGS) entry which is preliminary data.</text>
</comment>
<dbReference type="SUPFAM" id="SSF56112">
    <property type="entry name" value="Protein kinase-like (PK-like)"/>
    <property type="match status" value="1"/>
</dbReference>
<dbReference type="EMBL" id="JAROKS010000010">
    <property type="protein sequence ID" value="KAK1800510.1"/>
    <property type="molecule type" value="Genomic_DNA"/>
</dbReference>
<gene>
    <name evidence="1" type="ORF">P4O66_005736</name>
</gene>
<sequence length="103" mass="11946">SCKNYDKYLNRISHGSQFNKADVTLHQLIKAGRVGIFYKAKTTHSTIKGHDHFVCKISRSTNHKQIEKEISIMQKLGKHRNLLQLVDWDIMNSTTFLLTFNLT</sequence>
<name>A0AAD8ZN68_9TELE</name>
<dbReference type="AlphaFoldDB" id="A0AAD8ZN68"/>
<evidence type="ECO:0008006" key="3">
    <source>
        <dbReference type="Google" id="ProtNLM"/>
    </source>
</evidence>
<dbReference type="Proteomes" id="UP001239994">
    <property type="component" value="Unassembled WGS sequence"/>
</dbReference>
<accession>A0AAD8ZN68</accession>
<evidence type="ECO:0000313" key="1">
    <source>
        <dbReference type="EMBL" id="KAK1800510.1"/>
    </source>
</evidence>
<organism evidence="1 2">
    <name type="scientific">Electrophorus voltai</name>
    <dbReference type="NCBI Taxonomy" id="2609070"/>
    <lineage>
        <taxon>Eukaryota</taxon>
        <taxon>Metazoa</taxon>
        <taxon>Chordata</taxon>
        <taxon>Craniata</taxon>
        <taxon>Vertebrata</taxon>
        <taxon>Euteleostomi</taxon>
        <taxon>Actinopterygii</taxon>
        <taxon>Neopterygii</taxon>
        <taxon>Teleostei</taxon>
        <taxon>Ostariophysi</taxon>
        <taxon>Gymnotiformes</taxon>
        <taxon>Gymnotoidei</taxon>
        <taxon>Gymnotidae</taxon>
        <taxon>Electrophorus</taxon>
    </lineage>
</organism>
<reference evidence="1" key="1">
    <citation type="submission" date="2023-03" db="EMBL/GenBank/DDBJ databases">
        <title>Electrophorus voltai genome.</title>
        <authorList>
            <person name="Bian C."/>
        </authorList>
    </citation>
    <scope>NUCLEOTIDE SEQUENCE</scope>
    <source>
        <strain evidence="1">CB-2022</strain>
        <tissue evidence="1">Muscle</tissue>
    </source>
</reference>